<feature type="domain" description="Carrier" evidence="1">
    <location>
        <begin position="22"/>
        <end position="72"/>
    </location>
</feature>
<evidence type="ECO:0000313" key="2">
    <source>
        <dbReference type="EMBL" id="WOJ96929.1"/>
    </source>
</evidence>
<gene>
    <name evidence="2" type="ORF">R0137_17055</name>
</gene>
<dbReference type="EMBL" id="CP136865">
    <property type="protein sequence ID" value="WOJ96929.1"/>
    <property type="molecule type" value="Genomic_DNA"/>
</dbReference>
<evidence type="ECO:0000259" key="1">
    <source>
        <dbReference type="Pfam" id="PF00550"/>
    </source>
</evidence>
<dbReference type="Pfam" id="PF00550">
    <property type="entry name" value="PP-binding"/>
    <property type="match status" value="1"/>
</dbReference>
<organism evidence="2 3">
    <name type="scientific">Congregibacter brevis</name>
    <dbReference type="NCBI Taxonomy" id="3081201"/>
    <lineage>
        <taxon>Bacteria</taxon>
        <taxon>Pseudomonadati</taxon>
        <taxon>Pseudomonadota</taxon>
        <taxon>Gammaproteobacteria</taxon>
        <taxon>Cellvibrionales</taxon>
        <taxon>Halieaceae</taxon>
        <taxon>Congregibacter</taxon>
    </lineage>
</organism>
<accession>A0ABZ0IDQ2</accession>
<dbReference type="Proteomes" id="UP001626549">
    <property type="component" value="Chromosome"/>
</dbReference>
<sequence>MIEKGELIALFQDAGIEATVSESDFGKTFKELDMDSLDVFNLLTEVDVVFEVQVPDEDFEIINSLDDLLQYINRGR</sequence>
<proteinExistence type="predicted"/>
<keyword evidence="3" id="KW-1185">Reference proteome</keyword>
<dbReference type="Gene3D" id="1.10.1200.10">
    <property type="entry name" value="ACP-like"/>
    <property type="match status" value="1"/>
</dbReference>
<dbReference type="InterPro" id="IPR036736">
    <property type="entry name" value="ACP-like_sf"/>
</dbReference>
<name>A0ABZ0IDQ2_9GAMM</name>
<protein>
    <submittedName>
        <fullName evidence="2">Phosphopantetheine-binding protein</fullName>
    </submittedName>
</protein>
<dbReference type="InterPro" id="IPR009081">
    <property type="entry name" value="PP-bd_ACP"/>
</dbReference>
<dbReference type="RefSeq" id="WP_407327616.1">
    <property type="nucleotide sequence ID" value="NZ_CP136865.1"/>
</dbReference>
<reference evidence="2 3" key="1">
    <citation type="submission" date="2023-10" db="EMBL/GenBank/DDBJ databases">
        <title>Two novel species belonging to the OM43/NOR5 clade.</title>
        <authorList>
            <person name="Park M."/>
        </authorList>
    </citation>
    <scope>NUCLEOTIDE SEQUENCE [LARGE SCALE GENOMIC DNA]</scope>
    <source>
        <strain evidence="2 3">IMCC45268</strain>
    </source>
</reference>
<evidence type="ECO:0000313" key="3">
    <source>
        <dbReference type="Proteomes" id="UP001626549"/>
    </source>
</evidence>
<dbReference type="SUPFAM" id="SSF47336">
    <property type="entry name" value="ACP-like"/>
    <property type="match status" value="1"/>
</dbReference>